<evidence type="ECO:0000313" key="2">
    <source>
        <dbReference type="EMBL" id="EER05469.1"/>
    </source>
</evidence>
<evidence type="ECO:0000256" key="1">
    <source>
        <dbReference type="SAM" id="MobiDB-lite"/>
    </source>
</evidence>
<dbReference type="AlphaFoldDB" id="C5LBY6"/>
<name>C5LBY6_PERM5</name>
<reference evidence="2 3" key="1">
    <citation type="submission" date="2008-07" db="EMBL/GenBank/DDBJ databases">
        <authorList>
            <person name="El-Sayed N."/>
            <person name="Caler E."/>
            <person name="Inman J."/>
            <person name="Amedeo P."/>
            <person name="Hass B."/>
            <person name="Wortman J."/>
        </authorList>
    </citation>
    <scope>NUCLEOTIDE SEQUENCE [LARGE SCALE GENOMIC DNA]</scope>
    <source>
        <strain evidence="3">ATCC 50983 / TXsc</strain>
    </source>
</reference>
<dbReference type="InParanoid" id="C5LBY6"/>
<sequence>MSARRSQSDSFLSVLETISLRYASSGVTLRGLIRFVRNCPVLKHFDLAGCECLRPAAAISRLLVEPNVQKLLELMLTLVPELPDMKSMEKLLPLGRIVWLPMTPEKEEPFQLICPLSRDVKRKGKPKRGKAAGKKKGKKRK</sequence>
<accession>C5LBY6</accession>
<keyword evidence="3" id="KW-1185">Reference proteome</keyword>
<dbReference type="OrthoDB" id="423607at2759"/>
<dbReference type="OMA" id="DLAGCEC"/>
<proteinExistence type="predicted"/>
<dbReference type="EMBL" id="GG680918">
    <property type="protein sequence ID" value="EER05469.1"/>
    <property type="molecule type" value="Genomic_DNA"/>
</dbReference>
<feature type="region of interest" description="Disordered" evidence="1">
    <location>
        <begin position="118"/>
        <end position="141"/>
    </location>
</feature>
<evidence type="ECO:0000313" key="3">
    <source>
        <dbReference type="Proteomes" id="UP000007800"/>
    </source>
</evidence>
<dbReference type="RefSeq" id="XP_002773653.1">
    <property type="nucleotide sequence ID" value="XM_002773607.1"/>
</dbReference>
<dbReference type="GeneID" id="9041993"/>
<protein>
    <submittedName>
        <fullName evidence="2">Uncharacterized protein</fullName>
    </submittedName>
</protein>
<dbReference type="Proteomes" id="UP000007800">
    <property type="component" value="Unassembled WGS sequence"/>
</dbReference>
<feature type="compositionally biased region" description="Basic residues" evidence="1">
    <location>
        <begin position="120"/>
        <end position="141"/>
    </location>
</feature>
<gene>
    <name evidence="2" type="ORF">Pmar_PMAR011491</name>
</gene>
<organism evidence="3">
    <name type="scientific">Perkinsus marinus (strain ATCC 50983 / TXsc)</name>
    <dbReference type="NCBI Taxonomy" id="423536"/>
    <lineage>
        <taxon>Eukaryota</taxon>
        <taxon>Sar</taxon>
        <taxon>Alveolata</taxon>
        <taxon>Perkinsozoa</taxon>
        <taxon>Perkinsea</taxon>
        <taxon>Perkinsida</taxon>
        <taxon>Perkinsidae</taxon>
        <taxon>Perkinsus</taxon>
    </lineage>
</organism>